<proteinExistence type="predicted"/>
<evidence type="ECO:0008006" key="3">
    <source>
        <dbReference type="Google" id="ProtNLM"/>
    </source>
</evidence>
<name>A0AAV3X117_9CYAN</name>
<dbReference type="AlphaFoldDB" id="A0AAV3X117"/>
<reference evidence="1" key="1">
    <citation type="submission" date="2019-10" db="EMBL/GenBank/DDBJ databases">
        <title>Draft genome sequece of Microseira wollei NIES-4236.</title>
        <authorList>
            <person name="Yamaguchi H."/>
            <person name="Suzuki S."/>
            <person name="Kawachi M."/>
        </authorList>
    </citation>
    <scope>NUCLEOTIDE SEQUENCE</scope>
    <source>
        <strain evidence="1">NIES-4236</strain>
    </source>
</reference>
<dbReference type="Proteomes" id="UP001050975">
    <property type="component" value="Unassembled WGS sequence"/>
</dbReference>
<dbReference type="EMBL" id="BLAY01000002">
    <property type="protein sequence ID" value="GET35465.1"/>
    <property type="molecule type" value="Genomic_DNA"/>
</dbReference>
<comment type="caution">
    <text evidence="1">The sequence shown here is derived from an EMBL/GenBank/DDBJ whole genome shotgun (WGS) entry which is preliminary data.</text>
</comment>
<gene>
    <name evidence="1" type="ORF">MiSe_02070</name>
</gene>
<protein>
    <recommendedName>
        <fullName evidence="3">Transposase</fullName>
    </recommendedName>
</protein>
<evidence type="ECO:0000313" key="1">
    <source>
        <dbReference type="EMBL" id="GET35465.1"/>
    </source>
</evidence>
<keyword evidence="2" id="KW-1185">Reference proteome</keyword>
<accession>A0AAV3X117</accession>
<sequence length="51" mass="5898">MLFTEQQVSKFTENKSEAIAKKKPDNRGNLLMTGCVLSRYLWVEVPMRVLP</sequence>
<organism evidence="1 2">
    <name type="scientific">Microseira wollei NIES-4236</name>
    <dbReference type="NCBI Taxonomy" id="2530354"/>
    <lineage>
        <taxon>Bacteria</taxon>
        <taxon>Bacillati</taxon>
        <taxon>Cyanobacteriota</taxon>
        <taxon>Cyanophyceae</taxon>
        <taxon>Oscillatoriophycideae</taxon>
        <taxon>Aerosakkonematales</taxon>
        <taxon>Aerosakkonemataceae</taxon>
        <taxon>Microseira</taxon>
    </lineage>
</organism>
<evidence type="ECO:0000313" key="2">
    <source>
        <dbReference type="Proteomes" id="UP001050975"/>
    </source>
</evidence>
<dbReference type="RefSeq" id="WP_226572972.1">
    <property type="nucleotide sequence ID" value="NZ_BLAY01000002.1"/>
</dbReference>